<dbReference type="Gene3D" id="3.30.479.30">
    <property type="entry name" value="Band 7 domain"/>
    <property type="match status" value="1"/>
</dbReference>
<organism evidence="3 4">
    <name type="scientific">Patella caerulea</name>
    <name type="common">Rayed Mediterranean limpet</name>
    <dbReference type="NCBI Taxonomy" id="87958"/>
    <lineage>
        <taxon>Eukaryota</taxon>
        <taxon>Metazoa</taxon>
        <taxon>Spiralia</taxon>
        <taxon>Lophotrochozoa</taxon>
        <taxon>Mollusca</taxon>
        <taxon>Gastropoda</taxon>
        <taxon>Patellogastropoda</taxon>
        <taxon>Patelloidea</taxon>
        <taxon>Patellidae</taxon>
        <taxon>Patella</taxon>
    </lineage>
</organism>
<dbReference type="PANTHER" id="PTHR42911">
    <property type="entry name" value="MODULATOR OF FTSH PROTEASE HFLC"/>
    <property type="match status" value="1"/>
</dbReference>
<dbReference type="AlphaFoldDB" id="A0AAN8GHI5"/>
<dbReference type="SUPFAM" id="SSF117892">
    <property type="entry name" value="Band 7/SPFH domain"/>
    <property type="match status" value="1"/>
</dbReference>
<dbReference type="PANTHER" id="PTHR42911:SF1">
    <property type="entry name" value="MODULATOR OF FTSH PROTEASE HFLC"/>
    <property type="match status" value="1"/>
</dbReference>
<proteinExistence type="predicted"/>
<accession>A0AAN8GHI5</accession>
<name>A0AAN8GHI5_PATCE</name>
<evidence type="ECO:0000256" key="1">
    <source>
        <dbReference type="SAM" id="Phobius"/>
    </source>
</evidence>
<dbReference type="Proteomes" id="UP001347796">
    <property type="component" value="Unassembled WGS sequence"/>
</dbReference>
<evidence type="ECO:0000313" key="4">
    <source>
        <dbReference type="Proteomes" id="UP001347796"/>
    </source>
</evidence>
<protein>
    <recommendedName>
        <fullName evidence="2">Band 7 domain-containing protein</fullName>
    </recommendedName>
</protein>
<reference evidence="3 4" key="1">
    <citation type="submission" date="2024-01" db="EMBL/GenBank/DDBJ databases">
        <title>The genome of the rayed Mediterranean limpet Patella caerulea (Linnaeus, 1758).</title>
        <authorList>
            <person name="Anh-Thu Weber A."/>
            <person name="Halstead-Nussloch G."/>
        </authorList>
    </citation>
    <scope>NUCLEOTIDE SEQUENCE [LARGE SCALE GENOMIC DNA]</scope>
    <source>
        <strain evidence="3">AATW-2023a</strain>
        <tissue evidence="3">Whole specimen</tissue>
    </source>
</reference>
<evidence type="ECO:0000259" key="2">
    <source>
        <dbReference type="Pfam" id="PF01145"/>
    </source>
</evidence>
<dbReference type="InterPro" id="IPR036013">
    <property type="entry name" value="Band_7/SPFH_dom_sf"/>
</dbReference>
<gene>
    <name evidence="3" type="ORF">SNE40_023141</name>
</gene>
<dbReference type="Pfam" id="PF01145">
    <property type="entry name" value="Band_7"/>
    <property type="match status" value="1"/>
</dbReference>
<keyword evidence="1" id="KW-0472">Membrane</keyword>
<feature type="transmembrane region" description="Helical" evidence="1">
    <location>
        <begin position="12"/>
        <end position="30"/>
    </location>
</feature>
<keyword evidence="4" id="KW-1185">Reference proteome</keyword>
<keyword evidence="1" id="KW-0812">Transmembrane</keyword>
<dbReference type="InterPro" id="IPR001107">
    <property type="entry name" value="Band_7"/>
</dbReference>
<evidence type="ECO:0000313" key="3">
    <source>
        <dbReference type="EMBL" id="KAK6166454.1"/>
    </source>
</evidence>
<dbReference type="EMBL" id="JAZGQO010000021">
    <property type="protein sequence ID" value="KAK6166454.1"/>
    <property type="molecule type" value="Genomic_DNA"/>
</dbReference>
<feature type="domain" description="Band 7" evidence="2">
    <location>
        <begin position="33"/>
        <end position="222"/>
    </location>
</feature>
<sequence length="307" mass="34364">MCETSCKCVTGIILAVVIVIVSIALVIVSLKKLDSDEVGIKYNRVSLTLEDKPYYEGLYTGPPGFEFVVFPNTFTTMQFQNFKCLNAEGITMELNVEYQYKAEIDSLQTIMKDFKDFDDYKEILEDEGEAALQNACSNFNTSQFQSERGAFQGVVRIRLQERYTQLFCTVTGVQVNNIMWPSSYENAIRSTERAREDIRVASSEQPRLLTEADTEILQAKTQAQIILDKAESDARVRKNKADSVAQAITAQFEKEAESYSEILSNQGLSFSQQGLISYLGTRVIAASKSPVYINLGTPAKTSYVSNP</sequence>
<keyword evidence="1" id="KW-1133">Transmembrane helix</keyword>
<comment type="caution">
    <text evidence="3">The sequence shown here is derived from an EMBL/GenBank/DDBJ whole genome shotgun (WGS) entry which is preliminary data.</text>
</comment>